<feature type="transmembrane region" description="Helical" evidence="11">
    <location>
        <begin position="148"/>
        <end position="168"/>
    </location>
</feature>
<evidence type="ECO:0000256" key="4">
    <source>
        <dbReference type="ARBA" id="ARBA00022692"/>
    </source>
</evidence>
<organism evidence="13 14">
    <name type="scientific">Salinibacterium amurskyense</name>
    <dbReference type="NCBI Taxonomy" id="205941"/>
    <lineage>
        <taxon>Bacteria</taxon>
        <taxon>Bacillati</taxon>
        <taxon>Actinomycetota</taxon>
        <taxon>Actinomycetes</taxon>
        <taxon>Micrococcales</taxon>
        <taxon>Microbacteriaceae</taxon>
        <taxon>Salinibacterium</taxon>
    </lineage>
</organism>
<dbReference type="PANTHER" id="PTHR37461">
    <property type="entry name" value="ANTI-SIGMA-K FACTOR RSKA"/>
    <property type="match status" value="1"/>
</dbReference>
<keyword evidence="14" id="KW-1185">Reference proteome</keyword>
<dbReference type="InterPro" id="IPR041916">
    <property type="entry name" value="Anti_sigma_zinc_sf"/>
</dbReference>
<keyword evidence="4 11" id="KW-0812">Transmembrane</keyword>
<dbReference type="Gene3D" id="1.10.10.1320">
    <property type="entry name" value="Anti-sigma factor, zinc-finger domain"/>
    <property type="match status" value="1"/>
</dbReference>
<keyword evidence="3" id="KW-1003">Cell membrane</keyword>
<evidence type="ECO:0000256" key="8">
    <source>
        <dbReference type="ARBA" id="ARBA00023163"/>
    </source>
</evidence>
<keyword evidence="7 11" id="KW-0472">Membrane</keyword>
<feature type="domain" description="Anti-sigma K factor RskA C-terminal" evidence="12">
    <location>
        <begin position="151"/>
        <end position="294"/>
    </location>
</feature>
<evidence type="ECO:0000259" key="12">
    <source>
        <dbReference type="Pfam" id="PF10099"/>
    </source>
</evidence>
<comment type="caution">
    <text evidence="13">The sequence shown here is derived from an EMBL/GenBank/DDBJ whole genome shotgun (WGS) entry which is preliminary data.</text>
</comment>
<evidence type="ECO:0000256" key="2">
    <source>
        <dbReference type="ARBA" id="ARBA00004236"/>
    </source>
</evidence>
<dbReference type="InterPro" id="IPR051474">
    <property type="entry name" value="Anti-sigma-K/W_factor"/>
</dbReference>
<dbReference type="PANTHER" id="PTHR37461:SF1">
    <property type="entry name" value="ANTI-SIGMA-K FACTOR RSKA"/>
    <property type="match status" value="1"/>
</dbReference>
<evidence type="ECO:0000256" key="11">
    <source>
        <dbReference type="SAM" id="Phobius"/>
    </source>
</evidence>
<dbReference type="GO" id="GO:0005886">
    <property type="term" value="C:plasma membrane"/>
    <property type="evidence" value="ECO:0007669"/>
    <property type="project" value="UniProtKB-SubCell"/>
</dbReference>
<dbReference type="EMBL" id="PGFH01000001">
    <property type="protein sequence ID" value="PJJ81660.1"/>
    <property type="molecule type" value="Genomic_DNA"/>
</dbReference>
<keyword evidence="6" id="KW-0805">Transcription regulation</keyword>
<gene>
    <name evidence="13" type="ORF">CLV85_0838</name>
</gene>
<evidence type="ECO:0000313" key="14">
    <source>
        <dbReference type="Proteomes" id="UP000231742"/>
    </source>
</evidence>
<evidence type="ECO:0000256" key="9">
    <source>
        <dbReference type="ARBA" id="ARBA00029829"/>
    </source>
</evidence>
<evidence type="ECO:0000256" key="1">
    <source>
        <dbReference type="ARBA" id="ARBA00004167"/>
    </source>
</evidence>
<evidence type="ECO:0000256" key="3">
    <source>
        <dbReference type="ARBA" id="ARBA00022475"/>
    </source>
</evidence>
<dbReference type="RefSeq" id="WP_100388323.1">
    <property type="nucleotide sequence ID" value="NZ_BMZU01000001.1"/>
</dbReference>
<dbReference type="GO" id="GO:0006417">
    <property type="term" value="P:regulation of translation"/>
    <property type="evidence" value="ECO:0007669"/>
    <property type="project" value="TreeGrafter"/>
</dbReference>
<protein>
    <recommendedName>
        <fullName evidence="10">Regulator of SigK</fullName>
    </recommendedName>
    <alternativeName>
        <fullName evidence="9">Sigma-K anti-sigma factor RskA</fullName>
    </alternativeName>
</protein>
<reference evidence="13 14" key="1">
    <citation type="submission" date="2017-11" db="EMBL/GenBank/DDBJ databases">
        <title>Genomic Encyclopedia of Archaeal and Bacterial Type Strains, Phase II (KMG-II): From Individual Species to Whole Genera.</title>
        <authorList>
            <person name="Goeker M."/>
        </authorList>
    </citation>
    <scope>NUCLEOTIDE SEQUENCE [LARGE SCALE GENOMIC DNA]</scope>
    <source>
        <strain evidence="13 14">DSM 16400</strain>
    </source>
</reference>
<name>A0A2M9D7L9_9MICO</name>
<evidence type="ECO:0000256" key="10">
    <source>
        <dbReference type="ARBA" id="ARBA00030803"/>
    </source>
</evidence>
<keyword evidence="5 11" id="KW-1133">Transmembrane helix</keyword>
<dbReference type="OrthoDB" id="153510at2"/>
<dbReference type="AlphaFoldDB" id="A0A2M9D7L9"/>
<evidence type="ECO:0000256" key="6">
    <source>
        <dbReference type="ARBA" id="ARBA00023015"/>
    </source>
</evidence>
<dbReference type="Pfam" id="PF10099">
    <property type="entry name" value="RskA_C"/>
    <property type="match status" value="1"/>
</dbReference>
<evidence type="ECO:0000313" key="13">
    <source>
        <dbReference type="EMBL" id="PJJ81660.1"/>
    </source>
</evidence>
<comment type="subcellular location">
    <subcellularLocation>
        <location evidence="2">Cell membrane</location>
    </subcellularLocation>
    <subcellularLocation>
        <location evidence="1">Membrane</location>
        <topology evidence="1">Single-pass membrane protein</topology>
    </subcellularLocation>
</comment>
<dbReference type="Proteomes" id="UP000231742">
    <property type="component" value="Unassembled WGS sequence"/>
</dbReference>
<evidence type="ECO:0000256" key="5">
    <source>
        <dbReference type="ARBA" id="ARBA00022989"/>
    </source>
</evidence>
<proteinExistence type="predicted"/>
<dbReference type="InterPro" id="IPR018764">
    <property type="entry name" value="RskA_C"/>
</dbReference>
<accession>A0A2M9D7L9</accession>
<sequence length="300" mass="30386">MNDRNDDLAAQSGAYALNALSPEEREAFEKHLAASDETRTETTELSDTAVALGMAIDPVTPPPALKANLMAMIAQTPQLPREANVTVTADDASSSVDAASAPLSNVTPLAASVAPAADASAEQSSTSLPAPATPAETKAQARWFTRPATALAAVAAAVALIVAGGVVADSIGRTSIEQSTFAAQQADQLAAINAASDSQRLVSTVAGGATATFVWSGELASSAVIVDGLEPLPADQVYELWYIDEAGARPAGLMSAAEDGPTWRVLDGEMGAGDIVGVTIEPKGGSDAPTTDPIVVFESA</sequence>
<keyword evidence="8" id="KW-0804">Transcription</keyword>
<evidence type="ECO:0000256" key="7">
    <source>
        <dbReference type="ARBA" id="ARBA00023136"/>
    </source>
</evidence>
<dbReference type="GO" id="GO:0016989">
    <property type="term" value="F:sigma factor antagonist activity"/>
    <property type="evidence" value="ECO:0007669"/>
    <property type="project" value="TreeGrafter"/>
</dbReference>